<evidence type="ECO:0000256" key="3">
    <source>
        <dbReference type="ARBA" id="ARBA00022679"/>
    </source>
</evidence>
<feature type="region of interest" description="C-terminal hotdog fold" evidence="4">
    <location>
        <begin position="931"/>
        <end position="1076"/>
    </location>
</feature>
<reference evidence="8" key="2">
    <citation type="submission" date="2020-05" db="UniProtKB">
        <authorList>
            <consortium name="EnsemblMetazoa"/>
        </authorList>
    </citation>
    <scope>IDENTIFICATION</scope>
    <source>
        <strain evidence="8">Epiroticus2</strain>
    </source>
</reference>
<dbReference type="InterPro" id="IPR014031">
    <property type="entry name" value="Ketoacyl_synth_C"/>
</dbReference>
<name>A0A182PWR1_9DIPT</name>
<dbReference type="Pfam" id="PF00109">
    <property type="entry name" value="ketoacyl-synt"/>
    <property type="match status" value="1"/>
</dbReference>
<dbReference type="GO" id="GO:0006633">
    <property type="term" value="P:fatty acid biosynthetic process"/>
    <property type="evidence" value="ECO:0007669"/>
    <property type="project" value="InterPro"/>
</dbReference>
<dbReference type="VEuPathDB" id="VectorBase:AEPI011398"/>
<feature type="domain" description="PKS/mFAS DH" evidence="7">
    <location>
        <begin position="798"/>
        <end position="1076"/>
    </location>
</feature>
<comment type="similarity">
    <text evidence="5">Belongs to the thiolase-like superfamily. Beta-ketoacyl-ACP synthases family.</text>
</comment>
<dbReference type="PROSITE" id="PS00606">
    <property type="entry name" value="KS3_1"/>
    <property type="match status" value="1"/>
</dbReference>
<dbReference type="Pfam" id="PF02801">
    <property type="entry name" value="Ketoacyl-synt_C"/>
    <property type="match status" value="1"/>
</dbReference>
<evidence type="ECO:0000256" key="4">
    <source>
        <dbReference type="PROSITE-ProRule" id="PRU01363"/>
    </source>
</evidence>
<dbReference type="PANTHER" id="PTHR43775">
    <property type="entry name" value="FATTY ACID SYNTHASE"/>
    <property type="match status" value="1"/>
</dbReference>
<dbReference type="InterPro" id="IPR050091">
    <property type="entry name" value="PKS_NRPS_Biosynth_Enz"/>
</dbReference>
<dbReference type="EnsemblMetazoa" id="AEPI011398-RA">
    <property type="protein sequence ID" value="AEPI011398-PA"/>
    <property type="gene ID" value="AEPI011398"/>
</dbReference>
<dbReference type="SUPFAM" id="SSF52151">
    <property type="entry name" value="FabD/lysophospholipase-like"/>
    <property type="match status" value="1"/>
</dbReference>
<dbReference type="InterPro" id="IPR018201">
    <property type="entry name" value="Ketoacyl_synth_AS"/>
</dbReference>
<dbReference type="Gene3D" id="3.40.47.10">
    <property type="match status" value="1"/>
</dbReference>
<dbReference type="STRING" id="199890.A0A182PWR1"/>
<keyword evidence="2" id="KW-0597">Phosphoprotein</keyword>
<feature type="active site" description="Proton acceptor; for dehydratase activity" evidence="4">
    <location>
        <position position="833"/>
    </location>
</feature>
<feature type="active site" description="Proton donor; for dehydratase activity" evidence="4">
    <location>
        <position position="980"/>
    </location>
</feature>
<evidence type="ECO:0000256" key="5">
    <source>
        <dbReference type="RuleBase" id="RU003694"/>
    </source>
</evidence>
<evidence type="ECO:0000256" key="1">
    <source>
        <dbReference type="ARBA" id="ARBA00022450"/>
    </source>
</evidence>
<reference evidence="9" key="1">
    <citation type="submission" date="2013-03" db="EMBL/GenBank/DDBJ databases">
        <title>The Genome Sequence of Anopheles epiroticus epiroticus2.</title>
        <authorList>
            <consortium name="The Broad Institute Genomics Platform"/>
            <person name="Neafsey D.E."/>
            <person name="Howell P."/>
            <person name="Walker B."/>
            <person name="Young S.K."/>
            <person name="Zeng Q."/>
            <person name="Gargeya S."/>
            <person name="Fitzgerald M."/>
            <person name="Haas B."/>
            <person name="Abouelleil A."/>
            <person name="Allen A.W."/>
            <person name="Alvarado L."/>
            <person name="Arachchi H.M."/>
            <person name="Berlin A.M."/>
            <person name="Chapman S.B."/>
            <person name="Gainer-Dewar J."/>
            <person name="Goldberg J."/>
            <person name="Griggs A."/>
            <person name="Gujja S."/>
            <person name="Hansen M."/>
            <person name="Howarth C."/>
            <person name="Imamovic A."/>
            <person name="Ireland A."/>
            <person name="Larimer J."/>
            <person name="McCowan C."/>
            <person name="Murphy C."/>
            <person name="Pearson M."/>
            <person name="Poon T.W."/>
            <person name="Priest M."/>
            <person name="Roberts A."/>
            <person name="Saif S."/>
            <person name="Shea T."/>
            <person name="Sisk P."/>
            <person name="Sykes S."/>
            <person name="Wortman J."/>
            <person name="Nusbaum C."/>
            <person name="Birren B."/>
        </authorList>
    </citation>
    <scope>NUCLEOTIDE SEQUENCE [LARGE SCALE GENOMIC DNA]</scope>
    <source>
        <strain evidence="9">Epiroticus2</strain>
    </source>
</reference>
<dbReference type="PROSITE" id="PS52019">
    <property type="entry name" value="PKS_MFAS_DH"/>
    <property type="match status" value="1"/>
</dbReference>
<evidence type="ECO:0000256" key="2">
    <source>
        <dbReference type="ARBA" id="ARBA00022553"/>
    </source>
</evidence>
<dbReference type="InterPro" id="IPR016035">
    <property type="entry name" value="Acyl_Trfase/lysoPLipase"/>
</dbReference>
<evidence type="ECO:0000313" key="9">
    <source>
        <dbReference type="Proteomes" id="UP000075885"/>
    </source>
</evidence>
<dbReference type="InterPro" id="IPR049900">
    <property type="entry name" value="PKS_mFAS_DH"/>
</dbReference>
<dbReference type="Gene3D" id="3.30.70.3290">
    <property type="match status" value="2"/>
</dbReference>
<dbReference type="CDD" id="cd00833">
    <property type="entry name" value="PKS"/>
    <property type="match status" value="1"/>
</dbReference>
<keyword evidence="1" id="KW-0596">Phosphopantetheine</keyword>
<keyword evidence="9" id="KW-1185">Reference proteome</keyword>
<dbReference type="InterPro" id="IPR016039">
    <property type="entry name" value="Thiolase-like"/>
</dbReference>
<dbReference type="InterPro" id="IPR020841">
    <property type="entry name" value="PKS_Beta-ketoAc_synthase_dom"/>
</dbReference>
<dbReference type="SMART" id="SM00825">
    <property type="entry name" value="PKS_KS"/>
    <property type="match status" value="1"/>
</dbReference>
<keyword evidence="3 5" id="KW-0808">Transferase</keyword>
<dbReference type="SUPFAM" id="SSF53901">
    <property type="entry name" value="Thiolase-like"/>
    <property type="match status" value="1"/>
</dbReference>
<feature type="region of interest" description="N-terminal hotdog fold" evidence="4">
    <location>
        <begin position="798"/>
        <end position="920"/>
    </location>
</feature>
<dbReference type="InterPro" id="IPR032821">
    <property type="entry name" value="PKS_assoc"/>
</dbReference>
<dbReference type="Gene3D" id="3.10.129.110">
    <property type="entry name" value="Polyketide synthase dehydratase"/>
    <property type="match status" value="1"/>
</dbReference>
<organism evidence="8 9">
    <name type="scientific">Anopheles epiroticus</name>
    <dbReference type="NCBI Taxonomy" id="199890"/>
    <lineage>
        <taxon>Eukaryota</taxon>
        <taxon>Metazoa</taxon>
        <taxon>Ecdysozoa</taxon>
        <taxon>Arthropoda</taxon>
        <taxon>Hexapoda</taxon>
        <taxon>Insecta</taxon>
        <taxon>Pterygota</taxon>
        <taxon>Neoptera</taxon>
        <taxon>Endopterygota</taxon>
        <taxon>Diptera</taxon>
        <taxon>Nematocera</taxon>
        <taxon>Culicoidea</taxon>
        <taxon>Culicidae</taxon>
        <taxon>Anophelinae</taxon>
        <taxon>Anopheles</taxon>
    </lineage>
</organism>
<dbReference type="AlphaFoldDB" id="A0A182PWR1"/>
<protein>
    <submittedName>
        <fullName evidence="8">Uncharacterized protein</fullName>
    </submittedName>
</protein>
<dbReference type="PANTHER" id="PTHR43775:SF23">
    <property type="entry name" value="FATTY ACID SYNTHASE 3"/>
    <property type="match status" value="1"/>
</dbReference>
<dbReference type="GO" id="GO:0004312">
    <property type="term" value="F:fatty acid synthase activity"/>
    <property type="evidence" value="ECO:0007669"/>
    <property type="project" value="TreeGrafter"/>
</dbReference>
<sequence length="1115" mass="123679">YGHYSSALFTTRSYISSIPANYPTLPNHFRVIMHPCTSASSPAASVPAKCTPITADDSIVISGIAGKYPRSDSVEHFANNLYNKVDLVDDKEDRWRHLYAGIPKRLGKLNNLGKFDAEFFGSGFQETHTMDPQQRLLLEHCYEAMLDAGLHPDDIRGSRTGVFVGVSIAETEIYWTYKKTKSPYNRSLLGFVRSMLATKLAYALDLKGPTMAVDTACSSSMYALDWACKAIRQGQCDAAIVAGTNLTLHPYITLQFALLGVLAADGYCRPFDKKASGYSRSEANAVIILQKAKDAKRIYAHVVNTKTNCDGYKLEGITFPSNKIQKQLLDELYSEVPYDPKDISYVEAHSTGTMVGDPEECDAIEKVFCPDRNEPLLVGSVKSNIGHSEAAAGICSVTKCVIAMQNHIIPPNINYTEPRTDVPSLLNGKLKVVDQSMPLDGPLVAVNSFGFGGANAHALLHNCTKHKINGGVPEDKLPRLVLWSGRTIEAVDHFLDSFKSKPYDAEFYALTHNIQRKEIPKMTTKGYAIFGGRTDGTAELLHKAASSQTPKKYKVPPVTLVFGQLEGNWKATVQEFNQFPEFAANVSECLQAIKGCGFDSFDQTMQTNDPIQHILWTFIAQVGVYRMLTASGLSIDQYAGYAVGQITCAYLDGVLSLHDALRVAYAQGYIIRAHHTEKSSNYSSGVSGNKQLTVKLATALKPLRLQVATPKWFNPCQLKTFEMHDPKVMTVLLHTLDSEAIVLQPLNASKDVVMHFLKSLGEMFLKGHHINLLALYPAIEFPVSQGTPMISSLLEWDHSADWHVTNFRTTRMVDQSTSEYTVSLSEQDYIAGHCIDGRILIPATGYLFYVWDSFSGRMGIIPEEMPVEFSDIEFLRATTLSGDQQVTLTVDLNEVTGYFEVREGTALVVTGRIQALTNYHPSEPMHKKSNAVMLPSKDFYKELRLRGYHYGGFFKSIIESRADGSYAKVEWKYNWTALLDCILQVAIIAVDSRSLVIPTRIQSIKIDPIQHKLTDQATGDEVPSYNVSFDPNLNLLLCGAIEIRGLNASAIARRLPPGVPVLESYKFLPYYPQLTMQPADAVSTIVQMILENQVTIFFAVTEIHSQTRDPIISLF</sequence>
<evidence type="ECO:0000259" key="7">
    <source>
        <dbReference type="PROSITE" id="PS52019"/>
    </source>
</evidence>
<dbReference type="Pfam" id="PF16197">
    <property type="entry name" value="KAsynt_C_assoc"/>
    <property type="match status" value="1"/>
</dbReference>
<feature type="domain" description="Ketosynthase family 3 (KS3)" evidence="6">
    <location>
        <begin position="56"/>
        <end position="462"/>
    </location>
</feature>
<evidence type="ECO:0000259" key="6">
    <source>
        <dbReference type="PROSITE" id="PS52004"/>
    </source>
</evidence>
<dbReference type="Proteomes" id="UP000075885">
    <property type="component" value="Unassembled WGS sequence"/>
</dbReference>
<dbReference type="InterPro" id="IPR014030">
    <property type="entry name" value="Ketoacyl_synth_N"/>
</dbReference>
<proteinExistence type="inferred from homology"/>
<dbReference type="InterPro" id="IPR042104">
    <property type="entry name" value="PKS_dehydratase_sf"/>
</dbReference>
<evidence type="ECO:0000313" key="8">
    <source>
        <dbReference type="EnsemblMetazoa" id="AEPI011398-PA"/>
    </source>
</evidence>
<accession>A0A182PWR1</accession>
<dbReference type="GO" id="GO:0004315">
    <property type="term" value="F:3-oxoacyl-[acyl-carrier-protein] synthase activity"/>
    <property type="evidence" value="ECO:0007669"/>
    <property type="project" value="InterPro"/>
</dbReference>
<dbReference type="PROSITE" id="PS52004">
    <property type="entry name" value="KS3_2"/>
    <property type="match status" value="1"/>
</dbReference>